<dbReference type="GO" id="GO:0019288">
    <property type="term" value="P:isopentenyl diphosphate biosynthetic process, methylerythritol 4-phosphate pathway"/>
    <property type="evidence" value="ECO:0007669"/>
    <property type="project" value="UniProtKB-UniPathway"/>
</dbReference>
<comment type="caution">
    <text evidence="10">The sequence shown here is derived from an EMBL/GenBank/DDBJ whole genome shotgun (WGS) entry which is preliminary data.</text>
</comment>
<dbReference type="Proteomes" id="UP000555552">
    <property type="component" value="Unassembled WGS sequence"/>
</dbReference>
<dbReference type="EMBL" id="JABEMA010000179">
    <property type="protein sequence ID" value="NNH23677.1"/>
    <property type="molecule type" value="Genomic_DNA"/>
</dbReference>
<keyword evidence="6 10" id="KW-0808">Transferase</keyword>
<gene>
    <name evidence="10" type="ORF">HLB09_11370</name>
</gene>
<accession>A0A849BRQ1</accession>
<keyword evidence="7 10" id="KW-0548">Nucleotidyltransferase</keyword>
<dbReference type="Gene3D" id="3.90.550.10">
    <property type="entry name" value="Spore Coat Polysaccharide Biosynthesis Protein SpsA, Chain A"/>
    <property type="match status" value="1"/>
</dbReference>
<feature type="region of interest" description="Disordered" evidence="9">
    <location>
        <begin position="1"/>
        <end position="22"/>
    </location>
</feature>
<evidence type="ECO:0000256" key="2">
    <source>
        <dbReference type="ARBA" id="ARBA00004787"/>
    </source>
</evidence>
<dbReference type="PROSITE" id="PS01295">
    <property type="entry name" value="ISPD"/>
    <property type="match status" value="1"/>
</dbReference>
<comment type="similarity">
    <text evidence="3">Belongs to the IspD/TarI cytidylyltransferase family. IspD subfamily.</text>
</comment>
<dbReference type="PANTHER" id="PTHR32125">
    <property type="entry name" value="2-C-METHYL-D-ERYTHRITOL 4-PHOSPHATE CYTIDYLYLTRANSFERASE, CHLOROPLASTIC"/>
    <property type="match status" value="1"/>
</dbReference>
<keyword evidence="11" id="KW-1185">Reference proteome</keyword>
<dbReference type="Pfam" id="PF01128">
    <property type="entry name" value="IspD"/>
    <property type="match status" value="1"/>
</dbReference>
<dbReference type="CDD" id="cd02516">
    <property type="entry name" value="CDP-ME_synthetase"/>
    <property type="match status" value="1"/>
</dbReference>
<evidence type="ECO:0000256" key="7">
    <source>
        <dbReference type="ARBA" id="ARBA00022695"/>
    </source>
</evidence>
<dbReference type="SUPFAM" id="SSF53448">
    <property type="entry name" value="Nucleotide-diphospho-sugar transferases"/>
    <property type="match status" value="1"/>
</dbReference>
<dbReference type="InterPro" id="IPR029044">
    <property type="entry name" value="Nucleotide-diphossugar_trans"/>
</dbReference>
<evidence type="ECO:0000313" key="11">
    <source>
        <dbReference type="Proteomes" id="UP000555552"/>
    </source>
</evidence>
<evidence type="ECO:0000313" key="10">
    <source>
        <dbReference type="EMBL" id="NNH23677.1"/>
    </source>
</evidence>
<dbReference type="InterPro" id="IPR034683">
    <property type="entry name" value="IspD/TarI"/>
</dbReference>
<feature type="non-terminal residue" evidence="10">
    <location>
        <position position="267"/>
    </location>
</feature>
<dbReference type="AlphaFoldDB" id="A0A849BRQ1"/>
<name>A0A849BRQ1_9ACTN</name>
<keyword evidence="8" id="KW-0414">Isoprene biosynthesis</keyword>
<dbReference type="GO" id="GO:0050518">
    <property type="term" value="F:2-C-methyl-D-erythritol 4-phosphate cytidylyltransferase activity"/>
    <property type="evidence" value="ECO:0007669"/>
    <property type="project" value="UniProtKB-EC"/>
</dbReference>
<feature type="compositionally biased region" description="Low complexity" evidence="9">
    <location>
        <begin position="10"/>
        <end position="19"/>
    </location>
</feature>
<proteinExistence type="inferred from homology"/>
<evidence type="ECO:0000256" key="4">
    <source>
        <dbReference type="ARBA" id="ARBA00012526"/>
    </source>
</evidence>
<protein>
    <recommendedName>
        <fullName evidence="5">2-C-methyl-D-erythritol 4-phosphate cytidylyltransferase</fullName>
        <ecNumber evidence="4">2.7.7.60</ecNumber>
    </recommendedName>
</protein>
<organism evidence="10 11">
    <name type="scientific">Pseudokineococcus marinus</name>
    <dbReference type="NCBI Taxonomy" id="351215"/>
    <lineage>
        <taxon>Bacteria</taxon>
        <taxon>Bacillati</taxon>
        <taxon>Actinomycetota</taxon>
        <taxon>Actinomycetes</taxon>
        <taxon>Kineosporiales</taxon>
        <taxon>Kineosporiaceae</taxon>
        <taxon>Pseudokineococcus</taxon>
    </lineage>
</organism>
<evidence type="ECO:0000256" key="1">
    <source>
        <dbReference type="ARBA" id="ARBA00001282"/>
    </source>
</evidence>
<dbReference type="InterPro" id="IPR050088">
    <property type="entry name" value="IspD/TarI_cytidylyltransf_bact"/>
</dbReference>
<evidence type="ECO:0000256" key="9">
    <source>
        <dbReference type="SAM" id="MobiDB-lite"/>
    </source>
</evidence>
<dbReference type="PANTHER" id="PTHR32125:SF4">
    <property type="entry name" value="2-C-METHYL-D-ERYTHRITOL 4-PHOSPHATE CYTIDYLYLTRANSFERASE, CHLOROPLASTIC"/>
    <property type="match status" value="1"/>
</dbReference>
<dbReference type="UniPathway" id="UPA00056">
    <property type="reaction ID" value="UER00093"/>
</dbReference>
<dbReference type="FunFam" id="3.90.550.10:FF:000003">
    <property type="entry name" value="2-C-methyl-D-erythritol 4-phosphate cytidylyltransferase"/>
    <property type="match status" value="1"/>
</dbReference>
<evidence type="ECO:0000256" key="6">
    <source>
        <dbReference type="ARBA" id="ARBA00022679"/>
    </source>
</evidence>
<evidence type="ECO:0000256" key="5">
    <source>
        <dbReference type="ARBA" id="ARBA00019056"/>
    </source>
</evidence>
<dbReference type="InterPro" id="IPR001228">
    <property type="entry name" value="IspD"/>
</dbReference>
<evidence type="ECO:0000256" key="3">
    <source>
        <dbReference type="ARBA" id="ARBA00009789"/>
    </source>
</evidence>
<dbReference type="EC" id="2.7.7.60" evidence="4"/>
<comment type="catalytic activity">
    <reaction evidence="1">
        <text>2-C-methyl-D-erythritol 4-phosphate + CTP + H(+) = 4-CDP-2-C-methyl-D-erythritol + diphosphate</text>
        <dbReference type="Rhea" id="RHEA:13429"/>
        <dbReference type="ChEBI" id="CHEBI:15378"/>
        <dbReference type="ChEBI" id="CHEBI:33019"/>
        <dbReference type="ChEBI" id="CHEBI:37563"/>
        <dbReference type="ChEBI" id="CHEBI:57823"/>
        <dbReference type="ChEBI" id="CHEBI:58262"/>
        <dbReference type="EC" id="2.7.7.60"/>
    </reaction>
</comment>
<evidence type="ECO:0000256" key="8">
    <source>
        <dbReference type="ARBA" id="ARBA00023229"/>
    </source>
</evidence>
<reference evidence="10 11" key="1">
    <citation type="submission" date="2020-05" db="EMBL/GenBank/DDBJ databases">
        <title>MicrobeNet Type strains.</title>
        <authorList>
            <person name="Nicholson A.C."/>
        </authorList>
    </citation>
    <scope>NUCLEOTIDE SEQUENCE [LARGE SCALE GENOMIC DNA]</scope>
    <source>
        <strain evidence="10 11">JCM 14547</strain>
    </source>
</reference>
<sequence length="267" mass="25960">MSTAPPSEPVAPRGAAGSARAGGPGGGEGVAACVLVAAGSGTRLAAGRPKAFVAVGGAPLLVHAAEGLAASGVLHRVVVVVPAGLEDEARRLLAEVPGMPPTDVVQGGPSRQASVAAGLGALPAGADVVLVHDAARALAPADLVRRVVAAVRSGGHEVVVPAVPVADTLRDVSGGVVDRSRLRAVQTPQGFTADVLRRAHVEAAVGEGATDDAGLAEAAGARVHLVEGDAEAFKVTGPLDLLLAEAVLARRAAAPVAAPSSAAPAPV</sequence>
<comment type="pathway">
    <text evidence="2">Isoprenoid biosynthesis; isopentenyl diphosphate biosynthesis via DXP pathway; isopentenyl diphosphate from 1-deoxy-D-xylulose 5-phosphate: step 2/6.</text>
</comment>
<dbReference type="HAMAP" id="MF_00108">
    <property type="entry name" value="IspD"/>
    <property type="match status" value="1"/>
</dbReference>
<dbReference type="InterPro" id="IPR018294">
    <property type="entry name" value="ISPD_synthase_CS"/>
</dbReference>
<dbReference type="NCBIfam" id="TIGR00453">
    <property type="entry name" value="ispD"/>
    <property type="match status" value="1"/>
</dbReference>